<proteinExistence type="predicted"/>
<organism evidence="2">
    <name type="scientific">gut metagenome</name>
    <dbReference type="NCBI Taxonomy" id="749906"/>
    <lineage>
        <taxon>unclassified sequences</taxon>
        <taxon>metagenomes</taxon>
        <taxon>organismal metagenomes</taxon>
    </lineage>
</organism>
<dbReference type="AlphaFoldDB" id="J9G452"/>
<reference evidence="2" key="1">
    <citation type="journal article" date="2012" name="PLoS ONE">
        <title>Gene sets for utilization of primary and secondary nutrition supplies in the distal gut of endangered iberian lynx.</title>
        <authorList>
            <person name="Alcaide M."/>
            <person name="Messina E."/>
            <person name="Richter M."/>
            <person name="Bargiela R."/>
            <person name="Peplies J."/>
            <person name="Huws S.A."/>
            <person name="Newbold C.J."/>
            <person name="Golyshin P.N."/>
            <person name="Simon M.A."/>
            <person name="Lopez G."/>
            <person name="Yakimov M.M."/>
            <person name="Ferrer M."/>
        </authorList>
    </citation>
    <scope>NUCLEOTIDE SEQUENCE</scope>
</reference>
<dbReference type="EMBL" id="AMCI01005209">
    <property type="protein sequence ID" value="EJW96577.1"/>
    <property type="molecule type" value="Genomic_DNA"/>
</dbReference>
<evidence type="ECO:0000256" key="1">
    <source>
        <dbReference type="SAM" id="Phobius"/>
    </source>
</evidence>
<feature type="transmembrane region" description="Helical" evidence="1">
    <location>
        <begin position="56"/>
        <end position="75"/>
    </location>
</feature>
<gene>
    <name evidence="2" type="ORF">EVA_15317</name>
</gene>
<accession>J9G452</accession>
<sequence length="76" mass="8678">MEKFVYLIINLSMWVITVWAIIPIIIDDITIDSIIARLSLISACIANLFQKKKKINISLFIVSIILIITATIIKIY</sequence>
<feature type="transmembrane region" description="Helical" evidence="1">
    <location>
        <begin position="7"/>
        <end position="25"/>
    </location>
</feature>
<evidence type="ECO:0000313" key="2">
    <source>
        <dbReference type="EMBL" id="EJW96577.1"/>
    </source>
</evidence>
<protein>
    <submittedName>
        <fullName evidence="2">Uncharacterized protein</fullName>
    </submittedName>
</protein>
<keyword evidence="1" id="KW-0812">Transmembrane</keyword>
<keyword evidence="1" id="KW-0472">Membrane</keyword>
<name>J9G452_9ZZZZ</name>
<comment type="caution">
    <text evidence="2">The sequence shown here is derived from an EMBL/GenBank/DDBJ whole genome shotgun (WGS) entry which is preliminary data.</text>
</comment>
<keyword evidence="1" id="KW-1133">Transmembrane helix</keyword>